<comment type="similarity">
    <text evidence="2">Belongs to the HAD-like hydrolase superfamily. CbbY/CbbZ/Gph/YieH family.</text>
</comment>
<dbReference type="InterPro" id="IPR023214">
    <property type="entry name" value="HAD_sf"/>
</dbReference>
<dbReference type="GO" id="GO:0046872">
    <property type="term" value="F:metal ion binding"/>
    <property type="evidence" value="ECO:0007669"/>
    <property type="project" value="UniProtKB-KW"/>
</dbReference>
<dbReference type="PANTHER" id="PTHR46193">
    <property type="entry name" value="6-PHOSPHOGLUCONATE PHOSPHATASE"/>
    <property type="match status" value="1"/>
</dbReference>
<comment type="cofactor">
    <cofactor evidence="1">
        <name>Mg(2+)</name>
        <dbReference type="ChEBI" id="CHEBI:18420"/>
    </cofactor>
</comment>
<sequence length="256" mass="26710">MTTAPGAVLFDLDGVLTPTAEVHRKAWAALFSPFFEERGLAAYTDDDYFDHIDGLPRFDGVRGMLAARGVELPEGEVDDPAGEETVCGLGNRKNELFTQVLASEGVKPYPGSVRLLDRLWMAGTPIAVVSSSRNAEAVLTAAGLRQRFGVVVDGSVAAREGLAGKPAPDTFRYAAELLEVAEADAVVVEDAVSGVQAGAAGSFAQVIGVDRGAGADTLREAGATSVVSDLGDLVAAWFGEASFEPPAPQEGSEDQR</sequence>
<dbReference type="SFLD" id="SFLDS00003">
    <property type="entry name" value="Haloacid_Dehalogenase"/>
    <property type="match status" value="1"/>
</dbReference>
<accession>A0A255EWM1</accession>
<keyword evidence="5" id="KW-0119">Carbohydrate metabolism</keyword>
<evidence type="ECO:0000256" key="4">
    <source>
        <dbReference type="ARBA" id="ARBA00022842"/>
    </source>
</evidence>
<evidence type="ECO:0000256" key="5">
    <source>
        <dbReference type="ARBA" id="ARBA00023277"/>
    </source>
</evidence>
<dbReference type="SFLD" id="SFLDG01129">
    <property type="entry name" value="C1.5:_HAD__Beta-PGM__Phosphata"/>
    <property type="match status" value="1"/>
</dbReference>
<dbReference type="Pfam" id="PF00702">
    <property type="entry name" value="Hydrolase"/>
    <property type="match status" value="1"/>
</dbReference>
<dbReference type="InterPro" id="IPR051600">
    <property type="entry name" value="Beta-PGM-like"/>
</dbReference>
<dbReference type="SUPFAM" id="SSF56784">
    <property type="entry name" value="HAD-like"/>
    <property type="match status" value="1"/>
</dbReference>
<keyword evidence="3" id="KW-0479">Metal-binding</keyword>
<dbReference type="PANTHER" id="PTHR46193:SF18">
    <property type="entry name" value="HEXITOL PHOSPHATASE B"/>
    <property type="match status" value="1"/>
</dbReference>
<comment type="caution">
    <text evidence="6">The sequence shown here is derived from an EMBL/GenBank/DDBJ whole genome shotgun (WGS) entry which is preliminary data.</text>
</comment>
<dbReference type="InterPro" id="IPR006439">
    <property type="entry name" value="HAD-SF_hydro_IA"/>
</dbReference>
<evidence type="ECO:0000256" key="2">
    <source>
        <dbReference type="ARBA" id="ARBA00006171"/>
    </source>
</evidence>
<dbReference type="OrthoDB" id="9797743at2"/>
<name>A0A255EWM1_9ACTN</name>
<dbReference type="Proteomes" id="UP000216300">
    <property type="component" value="Unassembled WGS sequence"/>
</dbReference>
<dbReference type="GO" id="GO:0003824">
    <property type="term" value="F:catalytic activity"/>
    <property type="evidence" value="ECO:0007669"/>
    <property type="project" value="UniProtKB-ARBA"/>
</dbReference>
<dbReference type="Gene3D" id="1.10.150.240">
    <property type="entry name" value="Putative phosphatase, domain 2"/>
    <property type="match status" value="1"/>
</dbReference>
<dbReference type="Gene3D" id="3.40.50.1000">
    <property type="entry name" value="HAD superfamily/HAD-like"/>
    <property type="match status" value="1"/>
</dbReference>
<protein>
    <submittedName>
        <fullName evidence="6">Haloacid dehalogenase</fullName>
    </submittedName>
</protein>
<proteinExistence type="inferred from homology"/>
<keyword evidence="4" id="KW-0460">Magnesium</keyword>
<dbReference type="RefSeq" id="WP_094452491.1">
    <property type="nucleotide sequence ID" value="NZ_NMVJ01000001.1"/>
</dbReference>
<gene>
    <name evidence="6" type="ORF">CGZ91_03300</name>
</gene>
<evidence type="ECO:0000256" key="3">
    <source>
        <dbReference type="ARBA" id="ARBA00022723"/>
    </source>
</evidence>
<reference evidence="6 7" key="1">
    <citation type="submission" date="2017-07" db="EMBL/GenBank/DDBJ databases">
        <title>Draft whole genome sequences of clinical Proprionibacteriaceae strains.</title>
        <authorList>
            <person name="Bernier A.-M."/>
            <person name="Bernard K."/>
            <person name="Domingo M.-C."/>
        </authorList>
    </citation>
    <scope>NUCLEOTIDE SEQUENCE [LARGE SCALE GENOMIC DNA]</scope>
    <source>
        <strain evidence="6 7">NML 150081</strain>
    </source>
</reference>
<evidence type="ECO:0000313" key="6">
    <source>
        <dbReference type="EMBL" id="OYN92523.1"/>
    </source>
</evidence>
<organism evidence="6 7">
    <name type="scientific">Parenemella sanctibonifatiensis</name>
    <dbReference type="NCBI Taxonomy" id="2016505"/>
    <lineage>
        <taxon>Bacteria</taxon>
        <taxon>Bacillati</taxon>
        <taxon>Actinomycetota</taxon>
        <taxon>Actinomycetes</taxon>
        <taxon>Propionibacteriales</taxon>
        <taxon>Propionibacteriaceae</taxon>
        <taxon>Parenemella</taxon>
    </lineage>
</organism>
<dbReference type="InterPro" id="IPR036412">
    <property type="entry name" value="HAD-like_sf"/>
</dbReference>
<keyword evidence="7" id="KW-1185">Reference proteome</keyword>
<evidence type="ECO:0000313" key="7">
    <source>
        <dbReference type="Proteomes" id="UP000216300"/>
    </source>
</evidence>
<dbReference type="InterPro" id="IPR023198">
    <property type="entry name" value="PGP-like_dom2"/>
</dbReference>
<dbReference type="AlphaFoldDB" id="A0A255EWM1"/>
<dbReference type="EMBL" id="NMVJ01000001">
    <property type="protein sequence ID" value="OYN92523.1"/>
    <property type="molecule type" value="Genomic_DNA"/>
</dbReference>
<evidence type="ECO:0000256" key="1">
    <source>
        <dbReference type="ARBA" id="ARBA00001946"/>
    </source>
</evidence>
<dbReference type="NCBIfam" id="TIGR01509">
    <property type="entry name" value="HAD-SF-IA-v3"/>
    <property type="match status" value="1"/>
</dbReference>